<gene>
    <name evidence="1" type="ORF">HJG59_011153</name>
</gene>
<accession>A0A7J8HCX6</accession>
<reference evidence="1 2" key="1">
    <citation type="journal article" date="2020" name="Nature">
        <title>Six reference-quality genomes reveal evolution of bat adaptations.</title>
        <authorList>
            <person name="Jebb D."/>
            <person name="Huang Z."/>
            <person name="Pippel M."/>
            <person name="Hughes G.M."/>
            <person name="Lavrichenko K."/>
            <person name="Devanna P."/>
            <person name="Winkler S."/>
            <person name="Jermiin L.S."/>
            <person name="Skirmuntt E.C."/>
            <person name="Katzourakis A."/>
            <person name="Burkitt-Gray L."/>
            <person name="Ray D.A."/>
            <person name="Sullivan K.A.M."/>
            <person name="Roscito J.G."/>
            <person name="Kirilenko B.M."/>
            <person name="Davalos L.M."/>
            <person name="Corthals A.P."/>
            <person name="Power M.L."/>
            <person name="Jones G."/>
            <person name="Ransome R.D."/>
            <person name="Dechmann D.K.N."/>
            <person name="Locatelli A.G."/>
            <person name="Puechmaille S.J."/>
            <person name="Fedrigo O."/>
            <person name="Jarvis E.D."/>
            <person name="Hiller M."/>
            <person name="Vernes S.C."/>
            <person name="Myers E.W."/>
            <person name="Teeling E.C."/>
        </authorList>
    </citation>
    <scope>NUCLEOTIDE SEQUENCE [LARGE SCALE GENOMIC DNA]</scope>
    <source>
        <strain evidence="1">MMolMol1</strain>
        <tissue evidence="1">Muscle</tissue>
    </source>
</reference>
<protein>
    <submittedName>
        <fullName evidence="1">Uncharacterized protein</fullName>
    </submittedName>
</protein>
<sequence length="150" mass="16067">MVPGPIHCTTGCSSDHHNRHLQQLLCSALLVNIQEKLLRSSSTEPPSWGSKFFSGRRLQLIFTPQGMHCKAQALQLAVQACKINLDGVGCSHAILVIDHWAVSSPTGSCTTEPKAVLASKTTVSSPSIWAFPTCSFTMPSIGSPDCFSSL</sequence>
<comment type="caution">
    <text evidence="1">The sequence shown here is derived from an EMBL/GenBank/DDBJ whole genome shotgun (WGS) entry which is preliminary data.</text>
</comment>
<dbReference type="InParanoid" id="A0A7J8HCX6"/>
<dbReference type="EMBL" id="JACASF010000007">
    <property type="protein sequence ID" value="KAF6469795.1"/>
    <property type="molecule type" value="Genomic_DNA"/>
</dbReference>
<keyword evidence="2" id="KW-1185">Reference proteome</keyword>
<dbReference type="Proteomes" id="UP000550707">
    <property type="component" value="Unassembled WGS sequence"/>
</dbReference>
<evidence type="ECO:0000313" key="2">
    <source>
        <dbReference type="Proteomes" id="UP000550707"/>
    </source>
</evidence>
<evidence type="ECO:0000313" key="1">
    <source>
        <dbReference type="EMBL" id="KAF6469795.1"/>
    </source>
</evidence>
<dbReference type="AlphaFoldDB" id="A0A7J8HCX6"/>
<proteinExistence type="predicted"/>
<organism evidence="1 2">
    <name type="scientific">Molossus molossus</name>
    <name type="common">Pallas' mastiff bat</name>
    <name type="synonym">Vespertilio molossus</name>
    <dbReference type="NCBI Taxonomy" id="27622"/>
    <lineage>
        <taxon>Eukaryota</taxon>
        <taxon>Metazoa</taxon>
        <taxon>Chordata</taxon>
        <taxon>Craniata</taxon>
        <taxon>Vertebrata</taxon>
        <taxon>Euteleostomi</taxon>
        <taxon>Mammalia</taxon>
        <taxon>Eutheria</taxon>
        <taxon>Laurasiatheria</taxon>
        <taxon>Chiroptera</taxon>
        <taxon>Yangochiroptera</taxon>
        <taxon>Molossidae</taxon>
        <taxon>Molossus</taxon>
    </lineage>
</organism>
<name>A0A7J8HCX6_MOLMO</name>